<feature type="compositionally biased region" description="Gly residues" evidence="5">
    <location>
        <begin position="426"/>
        <end position="436"/>
    </location>
</feature>
<proteinExistence type="predicted"/>
<feature type="chain" id="PRO_5001979354" description="PH-response regulator protein palI/RIM9" evidence="7">
    <location>
        <begin position="26"/>
        <end position="640"/>
    </location>
</feature>
<comment type="subcellular location">
    <subcellularLocation>
        <location evidence="1">Membrane</location>
        <topology evidence="1">Multi-pass membrane protein</topology>
    </subcellularLocation>
</comment>
<feature type="compositionally biased region" description="Polar residues" evidence="5">
    <location>
        <begin position="565"/>
        <end position="574"/>
    </location>
</feature>
<feature type="compositionally biased region" description="Gly residues" evidence="5">
    <location>
        <begin position="298"/>
        <end position="363"/>
    </location>
</feature>
<feature type="transmembrane region" description="Helical" evidence="6">
    <location>
        <begin position="85"/>
        <end position="108"/>
    </location>
</feature>
<dbReference type="PANTHER" id="PTHR28013:SF3">
    <property type="entry name" value="PROTEIN DCV1-RELATED"/>
    <property type="match status" value="1"/>
</dbReference>
<dbReference type="Pfam" id="PF06687">
    <property type="entry name" value="SUR7"/>
    <property type="match status" value="1"/>
</dbReference>
<gene>
    <name evidence="8" type="ORF">VHEMI07784</name>
</gene>
<dbReference type="InterPro" id="IPR009571">
    <property type="entry name" value="SUR7/Rim9-like_fungi"/>
</dbReference>
<evidence type="ECO:0000256" key="5">
    <source>
        <dbReference type="SAM" id="MobiDB-lite"/>
    </source>
</evidence>
<dbReference type="GO" id="GO:0005886">
    <property type="term" value="C:plasma membrane"/>
    <property type="evidence" value="ECO:0007669"/>
    <property type="project" value="InterPro"/>
</dbReference>
<dbReference type="OrthoDB" id="2354757at2759"/>
<keyword evidence="9" id="KW-1185">Reference proteome</keyword>
<dbReference type="Proteomes" id="UP000039046">
    <property type="component" value="Unassembled WGS sequence"/>
</dbReference>
<dbReference type="EMBL" id="CDHN01000004">
    <property type="protein sequence ID" value="CEJ92111.1"/>
    <property type="molecule type" value="Genomic_DNA"/>
</dbReference>
<evidence type="ECO:0000313" key="8">
    <source>
        <dbReference type="EMBL" id="CEJ92111.1"/>
    </source>
</evidence>
<accession>A0A0A1T4K6</accession>
<keyword evidence="7" id="KW-0732">Signal</keyword>
<dbReference type="InterPro" id="IPR051380">
    <property type="entry name" value="pH-response_reg_palI/RIM9"/>
</dbReference>
<evidence type="ECO:0000256" key="4">
    <source>
        <dbReference type="ARBA" id="ARBA00023136"/>
    </source>
</evidence>
<name>A0A0A1T4K6_9HYPO</name>
<dbReference type="PANTHER" id="PTHR28013">
    <property type="entry name" value="PROTEIN DCV1-RELATED"/>
    <property type="match status" value="1"/>
</dbReference>
<evidence type="ECO:0000256" key="7">
    <source>
        <dbReference type="SAM" id="SignalP"/>
    </source>
</evidence>
<feature type="compositionally biased region" description="Basic and acidic residues" evidence="5">
    <location>
        <begin position="236"/>
        <end position="248"/>
    </location>
</feature>
<evidence type="ECO:0000256" key="3">
    <source>
        <dbReference type="ARBA" id="ARBA00022989"/>
    </source>
</evidence>
<feature type="signal peptide" evidence="7">
    <location>
        <begin position="1"/>
        <end position="25"/>
    </location>
</feature>
<keyword evidence="4 6" id="KW-0472">Membrane</keyword>
<feature type="transmembrane region" description="Helical" evidence="6">
    <location>
        <begin position="152"/>
        <end position="174"/>
    </location>
</feature>
<protein>
    <recommendedName>
        <fullName evidence="10">PH-response regulator protein palI/RIM9</fullName>
    </recommendedName>
</protein>
<evidence type="ECO:0008006" key="10">
    <source>
        <dbReference type="Google" id="ProtNLM"/>
    </source>
</evidence>
<feature type="transmembrane region" description="Helical" evidence="6">
    <location>
        <begin position="120"/>
        <end position="146"/>
    </location>
</feature>
<feature type="region of interest" description="Disordered" evidence="5">
    <location>
        <begin position="199"/>
        <end position="640"/>
    </location>
</feature>
<sequence length="640" mass="67664">MMRPATPLTVVLLAAFVLLLISVLSVPITKSIALAKADDVSFGVFGHCKADGFCSQIGIGYDPASALSADTNKSFTMSNSVRKTLSAILILHPVAALLTLIMLILGGASHMHSASHSARYLLGVLIFTFITFLISLASFIIDILLFMPHMAYGTYLVLAATILLAAAVVILFAMRRTVVGRKARQRRIAENAEMSGENFYNRENQIQPNPIPPPIPMSSGANNAGDGLPAFATFENKPKEDTVSDERMPLTSSATDRSPSAHPSEISRSTSRDRYGNPINQPSDAYSMQNGPGYNQRGRGGMGPPRGRGGPRGGYGSRGRGDGPGGYGGRGGYGSPRGRGGYGSQRGGYAAGAMGMAGRGGMGPQSSRGPSEYGDDGYSQPSDRSQHGYSNNGDSQYGSELARAESPPPLPTEQGPHNGAVEMDSGAGGHPGGYGYGHDNAMPPPGRPGYMSDGSKYSTDQYVPPRAAWNQDGGSGRNSPRGQSPVQAPRSPIDQRGPGPQQPQQGQYYDDVAPRFEGAPPQPRSPVHHLHPQYSQYPPQHGDQPYEDVHATVGGARSPAESDHSNFTSISQRGVNPRWNGQGGGHPAMPRHGSAHRAAQQRQDMILDNADFQVPGSSRPKRGPGGGGMVPGSSYPNQLR</sequence>
<evidence type="ECO:0000313" key="9">
    <source>
        <dbReference type="Proteomes" id="UP000039046"/>
    </source>
</evidence>
<evidence type="ECO:0000256" key="6">
    <source>
        <dbReference type="SAM" id="Phobius"/>
    </source>
</evidence>
<dbReference type="HOGENOM" id="CLU_016694_1_0_1"/>
<feature type="compositionally biased region" description="Low complexity" evidence="5">
    <location>
        <begin position="497"/>
        <end position="507"/>
    </location>
</feature>
<dbReference type="GO" id="GO:0032153">
    <property type="term" value="C:cell division site"/>
    <property type="evidence" value="ECO:0007669"/>
    <property type="project" value="TreeGrafter"/>
</dbReference>
<reference evidence="8 9" key="1">
    <citation type="journal article" date="2015" name="Genome Announc.">
        <title>Draft Genome Sequence and Gene Annotation of the Entomopathogenic Fungus Verticillium hemipterigenum.</title>
        <authorList>
            <person name="Horn F."/>
            <person name="Habel A."/>
            <person name="Scharf D.H."/>
            <person name="Dworschak J."/>
            <person name="Brakhage A.A."/>
            <person name="Guthke R."/>
            <person name="Hertweck C."/>
            <person name="Linde J."/>
        </authorList>
    </citation>
    <scope>NUCLEOTIDE SEQUENCE [LARGE SCALE GENOMIC DNA]</scope>
</reference>
<feature type="compositionally biased region" description="Polar residues" evidence="5">
    <location>
        <begin position="278"/>
        <end position="293"/>
    </location>
</feature>
<feature type="compositionally biased region" description="Polar residues" evidence="5">
    <location>
        <begin position="379"/>
        <end position="398"/>
    </location>
</feature>
<dbReference type="AlphaFoldDB" id="A0A0A1T4K6"/>
<feature type="compositionally biased region" description="Polar residues" evidence="5">
    <location>
        <begin position="477"/>
        <end position="486"/>
    </location>
</feature>
<keyword evidence="2 6" id="KW-0812">Transmembrane</keyword>
<evidence type="ECO:0000256" key="1">
    <source>
        <dbReference type="ARBA" id="ARBA00004141"/>
    </source>
</evidence>
<organism evidence="8 9">
    <name type="scientific">[Torrubiella] hemipterigena</name>
    <dbReference type="NCBI Taxonomy" id="1531966"/>
    <lineage>
        <taxon>Eukaryota</taxon>
        <taxon>Fungi</taxon>
        <taxon>Dikarya</taxon>
        <taxon>Ascomycota</taxon>
        <taxon>Pezizomycotina</taxon>
        <taxon>Sordariomycetes</taxon>
        <taxon>Hypocreomycetidae</taxon>
        <taxon>Hypocreales</taxon>
        <taxon>Clavicipitaceae</taxon>
        <taxon>Clavicipitaceae incertae sedis</taxon>
        <taxon>'Torrubiella' clade</taxon>
    </lineage>
</organism>
<dbReference type="STRING" id="1531966.A0A0A1T4K6"/>
<dbReference type="GO" id="GO:0035838">
    <property type="term" value="C:growing cell tip"/>
    <property type="evidence" value="ECO:0007669"/>
    <property type="project" value="TreeGrafter"/>
</dbReference>
<keyword evidence="3 6" id="KW-1133">Transmembrane helix</keyword>
<evidence type="ECO:0000256" key="2">
    <source>
        <dbReference type="ARBA" id="ARBA00022692"/>
    </source>
</evidence>